<dbReference type="Proteomes" id="UP001501521">
    <property type="component" value="Unassembled WGS sequence"/>
</dbReference>
<dbReference type="EMBL" id="BAABLV010000005">
    <property type="protein sequence ID" value="GAA4889455.1"/>
    <property type="molecule type" value="Genomic_DNA"/>
</dbReference>
<name>A0ABP9EXA1_9ACTN</name>
<comment type="caution">
    <text evidence="1">The sequence shown here is derived from an EMBL/GenBank/DDBJ whole genome shotgun (WGS) entry which is preliminary data.</text>
</comment>
<sequence length="113" mass="12262">MKGDPLAGALALALTGQVLDIGSVEHLGDELAAAGYPPERLADLRHAAQEAERPWPFTVPLEVRRAVGFARFDAALAQARANLGLTGLVAARPAERPLNRDERRLVEDRPPHW</sequence>
<protein>
    <submittedName>
        <fullName evidence="1">Uncharacterized protein</fullName>
    </submittedName>
</protein>
<gene>
    <name evidence="1" type="ORF">GCM10025789_02330</name>
</gene>
<evidence type="ECO:0000313" key="2">
    <source>
        <dbReference type="Proteomes" id="UP001501521"/>
    </source>
</evidence>
<dbReference type="RefSeq" id="WP_345577741.1">
    <property type="nucleotide sequence ID" value="NZ_BAABLV010000005.1"/>
</dbReference>
<proteinExistence type="predicted"/>
<keyword evidence="2" id="KW-1185">Reference proteome</keyword>
<organism evidence="1 2">
    <name type="scientific">Tessaracoccus lubricantis</name>
    <dbReference type="NCBI Taxonomy" id="545543"/>
    <lineage>
        <taxon>Bacteria</taxon>
        <taxon>Bacillati</taxon>
        <taxon>Actinomycetota</taxon>
        <taxon>Actinomycetes</taxon>
        <taxon>Propionibacteriales</taxon>
        <taxon>Propionibacteriaceae</taxon>
        <taxon>Tessaracoccus</taxon>
    </lineage>
</organism>
<accession>A0ABP9EXA1</accession>
<reference evidence="2" key="1">
    <citation type="journal article" date="2019" name="Int. J. Syst. Evol. Microbiol.">
        <title>The Global Catalogue of Microorganisms (GCM) 10K type strain sequencing project: providing services to taxonomists for standard genome sequencing and annotation.</title>
        <authorList>
            <consortium name="The Broad Institute Genomics Platform"/>
            <consortium name="The Broad Institute Genome Sequencing Center for Infectious Disease"/>
            <person name="Wu L."/>
            <person name="Ma J."/>
        </authorList>
    </citation>
    <scope>NUCLEOTIDE SEQUENCE [LARGE SCALE GENOMIC DNA]</scope>
    <source>
        <strain evidence="2">JCM 19125</strain>
    </source>
</reference>
<evidence type="ECO:0000313" key="1">
    <source>
        <dbReference type="EMBL" id="GAA4889455.1"/>
    </source>
</evidence>